<evidence type="ECO:0000313" key="2">
    <source>
        <dbReference type="EMBL" id="KAF5692444.1"/>
    </source>
</evidence>
<feature type="compositionally biased region" description="Low complexity" evidence="1">
    <location>
        <begin position="225"/>
        <end position="236"/>
    </location>
</feature>
<keyword evidence="3" id="KW-1185">Reference proteome</keyword>
<feature type="compositionally biased region" description="Acidic residues" evidence="1">
    <location>
        <begin position="161"/>
        <end position="171"/>
    </location>
</feature>
<feature type="region of interest" description="Disordered" evidence="1">
    <location>
        <begin position="276"/>
        <end position="315"/>
    </location>
</feature>
<dbReference type="AlphaFoldDB" id="A0A8H6CUE6"/>
<name>A0A8H6CUE6_9HYPO</name>
<feature type="compositionally biased region" description="Basic and acidic residues" evidence="1">
    <location>
        <begin position="148"/>
        <end position="160"/>
    </location>
</feature>
<evidence type="ECO:0000256" key="1">
    <source>
        <dbReference type="SAM" id="MobiDB-lite"/>
    </source>
</evidence>
<dbReference type="EMBL" id="JAAQPF010001190">
    <property type="protein sequence ID" value="KAF5692444.1"/>
    <property type="molecule type" value="Genomic_DNA"/>
</dbReference>
<evidence type="ECO:0000313" key="3">
    <source>
        <dbReference type="Proteomes" id="UP000532311"/>
    </source>
</evidence>
<accession>A0A8H6CUE6</accession>
<organism evidence="2 3">
    <name type="scientific">Fusarium globosum</name>
    <dbReference type="NCBI Taxonomy" id="78864"/>
    <lineage>
        <taxon>Eukaryota</taxon>
        <taxon>Fungi</taxon>
        <taxon>Dikarya</taxon>
        <taxon>Ascomycota</taxon>
        <taxon>Pezizomycotina</taxon>
        <taxon>Sordariomycetes</taxon>
        <taxon>Hypocreomycetidae</taxon>
        <taxon>Hypocreales</taxon>
        <taxon>Nectriaceae</taxon>
        <taxon>Fusarium</taxon>
        <taxon>Fusarium fujikuroi species complex</taxon>
    </lineage>
</organism>
<feature type="compositionally biased region" description="Polar residues" evidence="1">
    <location>
        <begin position="22"/>
        <end position="33"/>
    </location>
</feature>
<proteinExistence type="predicted"/>
<dbReference type="Proteomes" id="UP000532311">
    <property type="component" value="Unassembled WGS sequence"/>
</dbReference>
<protein>
    <submittedName>
        <fullName evidence="2">Uncharacterized protein</fullName>
    </submittedName>
</protein>
<feature type="compositionally biased region" description="Polar residues" evidence="1">
    <location>
        <begin position="184"/>
        <end position="198"/>
    </location>
</feature>
<reference evidence="2 3" key="1">
    <citation type="submission" date="2020-05" db="EMBL/GenBank/DDBJ databases">
        <title>Identification and distribution of gene clusters putatively required for synthesis of sphingolipid metabolism inhibitors in phylogenetically diverse species of the filamentous fungus Fusarium.</title>
        <authorList>
            <person name="Kim H.-S."/>
            <person name="Busman M."/>
            <person name="Brown D.W."/>
            <person name="Divon H."/>
            <person name="Uhlig S."/>
            <person name="Proctor R.H."/>
        </authorList>
    </citation>
    <scope>NUCLEOTIDE SEQUENCE [LARGE SCALE GENOMIC DNA]</scope>
    <source>
        <strain evidence="2 3">NRRL 26131</strain>
    </source>
</reference>
<sequence length="399" mass="43602">MMVDAVSDYDASHNSQGHRDSSSTSAHSPQTASPVEVVQASLQENEIPAGKPCDDAIPKDRTPSPEKSSDEPCQGQALDDTSSASTHVESEATGARSGSDAEMSSTSPSLRRFRHKSSQMHKPMQFKDDDTGSEGSGNVDGLNGLGSQHREENSSSHADVEDYTSEDDDLDDVHRGRKRRKVSKSTSCSVRSTAASFRSSHKRQSATHAAQLPSDILTLQSDMHSPTPEATPAPSEASMFLAQFEEWSLKDVLLKRITEGDKTTFQLQFEWGHDSYQPNTGKSISHPKDRRRLPKTLHSPAKSSGGRWTSEEDETVRRMKQQALVDVKTGKRKHIASPPAVGETAHHRRHGGPKASLGVDLQPHLHQAAPTERAARSGLIYRSLSPESIRQYECGRVLA</sequence>
<feature type="region of interest" description="Disordered" evidence="1">
    <location>
        <begin position="327"/>
        <end position="358"/>
    </location>
</feature>
<comment type="caution">
    <text evidence="2">The sequence shown here is derived from an EMBL/GenBank/DDBJ whole genome shotgun (WGS) entry which is preliminary data.</text>
</comment>
<feature type="compositionally biased region" description="Basic and acidic residues" evidence="1">
    <location>
        <begin position="52"/>
        <end position="70"/>
    </location>
</feature>
<feature type="region of interest" description="Disordered" evidence="1">
    <location>
        <begin position="1"/>
        <end position="236"/>
    </location>
</feature>
<gene>
    <name evidence="2" type="ORF">FGLOB1_14517</name>
</gene>